<dbReference type="InterPro" id="IPR032675">
    <property type="entry name" value="LRR_dom_sf"/>
</dbReference>
<keyword evidence="2" id="KW-1185">Reference proteome</keyword>
<dbReference type="Gene3D" id="3.80.10.10">
    <property type="entry name" value="Ribonuclease Inhibitor"/>
    <property type="match status" value="1"/>
</dbReference>
<dbReference type="CDD" id="cd09917">
    <property type="entry name" value="F-box_SF"/>
    <property type="match status" value="1"/>
</dbReference>
<dbReference type="KEGG" id="foc:113207319"/>
<organism evidence="2 3">
    <name type="scientific">Frankliniella occidentalis</name>
    <name type="common">Western flower thrips</name>
    <name type="synonym">Euthrips occidentalis</name>
    <dbReference type="NCBI Taxonomy" id="133901"/>
    <lineage>
        <taxon>Eukaryota</taxon>
        <taxon>Metazoa</taxon>
        <taxon>Ecdysozoa</taxon>
        <taxon>Arthropoda</taxon>
        <taxon>Hexapoda</taxon>
        <taxon>Insecta</taxon>
        <taxon>Pterygota</taxon>
        <taxon>Neoptera</taxon>
        <taxon>Paraneoptera</taxon>
        <taxon>Thysanoptera</taxon>
        <taxon>Terebrantia</taxon>
        <taxon>Thripoidea</taxon>
        <taxon>Thripidae</taxon>
        <taxon>Frankliniella</taxon>
    </lineage>
</organism>
<dbReference type="OrthoDB" id="3193353at2759"/>
<dbReference type="InterPro" id="IPR036047">
    <property type="entry name" value="F-box-like_dom_sf"/>
</dbReference>
<accession>A0A6J1SFZ2</accession>
<dbReference type="Proteomes" id="UP000504606">
    <property type="component" value="Unplaced"/>
</dbReference>
<dbReference type="GeneID" id="113207319"/>
<dbReference type="RefSeq" id="XP_026279618.1">
    <property type="nucleotide sequence ID" value="XM_026423833.2"/>
</dbReference>
<dbReference type="InterPro" id="IPR001810">
    <property type="entry name" value="F-box_dom"/>
</dbReference>
<dbReference type="Pfam" id="PF12937">
    <property type="entry name" value="F-box-like"/>
    <property type="match status" value="1"/>
</dbReference>
<dbReference type="Gene3D" id="1.20.1280.50">
    <property type="match status" value="1"/>
</dbReference>
<protein>
    <submittedName>
        <fullName evidence="3">Uncharacterized protein LOC113207319</fullName>
    </submittedName>
</protein>
<dbReference type="SUPFAM" id="SSF81383">
    <property type="entry name" value="F-box domain"/>
    <property type="match status" value="1"/>
</dbReference>
<evidence type="ECO:0000313" key="2">
    <source>
        <dbReference type="Proteomes" id="UP000504606"/>
    </source>
</evidence>
<gene>
    <name evidence="3" type="primary">LOC113207319</name>
</gene>
<dbReference type="AlphaFoldDB" id="A0A6J1SFZ2"/>
<sequence>MDQLPDDVLVEVMQHLAVPDLFALRLVCKRLRDLALHRDVWRLRTLKEKNPWTCTVLRLAPCLRKMALVLPLERCHVPYTTKCAVADLELRVNRAGSPHAAFVIRNQEALGRLRRVSVNIQYASYSGLTVLLGALASTAGLKKLELPTMDWIERSLMGPVVRHPRPVSTASLEIFRGSPNLAYEPFCSCILTGHSATLQVVYLDVWNVDTSFGASLAPLMAHMPNLRELHSPLLPGMDALAACASLRDVSFELTSATQAVLLAAAEFFRRATRLRDVYLNCEKADSDDVPGVVGVNLALALASSGKSRVQDLTLYNANVEDAVDCHHQQLLGALPQLPALRYLRLDGPPEAVLAAISPAAAPALRTLVLRPCPEIRCGHAWLHSDPVRAALTANPLLHIQVFTPSESECVLSKPCETCALGCHPELLYAELLCFFSHDPEMECSNEHDVTGGCVWIHIPH</sequence>
<dbReference type="SUPFAM" id="SSF52047">
    <property type="entry name" value="RNI-like"/>
    <property type="match status" value="1"/>
</dbReference>
<name>A0A6J1SFZ2_FRAOC</name>
<reference evidence="3" key="1">
    <citation type="submission" date="2025-08" db="UniProtKB">
        <authorList>
            <consortium name="RefSeq"/>
        </authorList>
    </citation>
    <scope>IDENTIFICATION</scope>
    <source>
        <tissue evidence="3">Whole organism</tissue>
    </source>
</reference>
<dbReference type="PROSITE" id="PS50181">
    <property type="entry name" value="FBOX"/>
    <property type="match status" value="1"/>
</dbReference>
<evidence type="ECO:0000313" key="3">
    <source>
        <dbReference type="RefSeq" id="XP_026279618.1"/>
    </source>
</evidence>
<feature type="domain" description="F-box" evidence="1">
    <location>
        <begin position="1"/>
        <end position="44"/>
    </location>
</feature>
<evidence type="ECO:0000259" key="1">
    <source>
        <dbReference type="PROSITE" id="PS50181"/>
    </source>
</evidence>
<proteinExistence type="predicted"/>
<dbReference type="SMART" id="SM00256">
    <property type="entry name" value="FBOX"/>
    <property type="match status" value="1"/>
</dbReference>